<dbReference type="Gene3D" id="3.40.50.620">
    <property type="entry name" value="HUPs"/>
    <property type="match status" value="1"/>
</dbReference>
<dbReference type="AlphaFoldDB" id="A0A4T0EBF5"/>
<sequence length="446" mass="50200">MINGDIEEGTKDGNIDLPVKSTSQLSLSSSSEEDDDNDTEPEVVQTKHPAERKRRLSSIRRLRFSRSHSKPRSSSSNSNSKPETIERSQSPDLEALKDGTSASETESVAELRPRNNAFDDTDDDDVSDEDLSDNPATDDENDESWNYDEELYYNTEANSKFVVDKPLYVNPEDNQLIDEGPNITRPIEDTYHTHYKRNNQDITLDGPKFEKNRCTLTIKQGDPNNALISNNRRRKRYILASDLSNESKYAVEWAIGTVLRDGDELFIATVQETDTKLDGKSSRKSGGDKSKFQKERAAFSQFLAKQAVSILQRTKLHVIITCQAVHAKNSRHMLIDMIDFIEPTFAIVGSRGRSDLTGILLGSTSHYLVQKSSVPVMVARKRIKHGPRKRGNADLNNRRHVPLSRAAIDRVAAKDESKIETKEDDNVEGDEGDEESEEEENKQQGS</sequence>
<feature type="region of interest" description="Disordered" evidence="1">
    <location>
        <begin position="382"/>
        <end position="446"/>
    </location>
</feature>
<organism evidence="3 4">
    <name type="scientific">Wallemia ichthyophaga</name>
    <dbReference type="NCBI Taxonomy" id="245174"/>
    <lineage>
        <taxon>Eukaryota</taxon>
        <taxon>Fungi</taxon>
        <taxon>Dikarya</taxon>
        <taxon>Basidiomycota</taxon>
        <taxon>Wallemiomycotina</taxon>
        <taxon>Wallemiomycetes</taxon>
        <taxon>Wallemiales</taxon>
        <taxon>Wallemiaceae</taxon>
        <taxon>Wallemia</taxon>
    </lineage>
</organism>
<dbReference type="SUPFAM" id="SSF52402">
    <property type="entry name" value="Adenine nucleotide alpha hydrolases-like"/>
    <property type="match status" value="1"/>
</dbReference>
<feature type="compositionally biased region" description="Basic and acidic residues" evidence="1">
    <location>
        <begin position="407"/>
        <end position="421"/>
    </location>
</feature>
<feature type="compositionally biased region" description="Low complexity" evidence="1">
    <location>
        <begin position="72"/>
        <end position="82"/>
    </location>
</feature>
<feature type="region of interest" description="Disordered" evidence="1">
    <location>
        <begin position="1"/>
        <end position="145"/>
    </location>
</feature>
<comment type="caution">
    <text evidence="3">The sequence shown here is derived from an EMBL/GenBank/DDBJ whole genome shotgun (WGS) entry which is preliminary data.</text>
</comment>
<dbReference type="PANTHER" id="PTHR46100:SF4">
    <property type="entry name" value="USPA DOMAIN-CONTAINING PROTEIN"/>
    <property type="match status" value="1"/>
</dbReference>
<feature type="compositionally biased region" description="Basic residues" evidence="1">
    <location>
        <begin position="50"/>
        <end position="71"/>
    </location>
</feature>
<proteinExistence type="predicted"/>
<gene>
    <name evidence="3" type="ORF">E3P90_02497</name>
</gene>
<name>A0A4T0EBF5_WALIC</name>
<reference evidence="3 4" key="1">
    <citation type="submission" date="2019-03" db="EMBL/GenBank/DDBJ databases">
        <title>Sequencing 23 genomes of Wallemia ichthyophaga.</title>
        <authorList>
            <person name="Gostincar C."/>
        </authorList>
    </citation>
    <scope>NUCLEOTIDE SEQUENCE [LARGE SCALE GENOMIC DNA]</scope>
    <source>
        <strain evidence="3 4">EXF-8621</strain>
    </source>
</reference>
<accession>A0A4T0EBF5</accession>
<feature type="compositionally biased region" description="Acidic residues" evidence="1">
    <location>
        <begin position="422"/>
        <end position="440"/>
    </location>
</feature>
<dbReference type="InterPro" id="IPR014729">
    <property type="entry name" value="Rossmann-like_a/b/a_fold"/>
</dbReference>
<feature type="compositionally biased region" description="Acidic residues" evidence="1">
    <location>
        <begin position="119"/>
        <end position="145"/>
    </location>
</feature>
<evidence type="ECO:0000313" key="3">
    <source>
        <dbReference type="EMBL" id="TIB11264.1"/>
    </source>
</evidence>
<feature type="compositionally biased region" description="Acidic residues" evidence="1">
    <location>
        <begin position="31"/>
        <end position="41"/>
    </location>
</feature>
<protein>
    <recommendedName>
        <fullName evidence="2">UspA domain-containing protein</fullName>
    </recommendedName>
</protein>
<dbReference type="InterPro" id="IPR006015">
    <property type="entry name" value="Universal_stress_UspA"/>
</dbReference>
<evidence type="ECO:0000256" key="1">
    <source>
        <dbReference type="SAM" id="MobiDB-lite"/>
    </source>
</evidence>
<dbReference type="Pfam" id="PF00582">
    <property type="entry name" value="Usp"/>
    <property type="match status" value="1"/>
</dbReference>
<dbReference type="InterPro" id="IPR006016">
    <property type="entry name" value="UspA"/>
</dbReference>
<dbReference type="CDD" id="cd23659">
    <property type="entry name" value="USP_At3g01520-like"/>
    <property type="match status" value="1"/>
</dbReference>
<dbReference type="PRINTS" id="PR01438">
    <property type="entry name" value="UNVRSLSTRESS"/>
</dbReference>
<feature type="compositionally biased region" description="Low complexity" evidence="1">
    <location>
        <begin position="21"/>
        <end position="30"/>
    </location>
</feature>
<dbReference type="Proteomes" id="UP000306954">
    <property type="component" value="Unassembled WGS sequence"/>
</dbReference>
<dbReference type="PANTHER" id="PTHR46100">
    <property type="entry name" value="IMP2'P"/>
    <property type="match status" value="1"/>
</dbReference>
<dbReference type="EMBL" id="SPOF01000025">
    <property type="protein sequence ID" value="TIB11264.1"/>
    <property type="molecule type" value="Genomic_DNA"/>
</dbReference>
<evidence type="ECO:0000313" key="4">
    <source>
        <dbReference type="Proteomes" id="UP000306954"/>
    </source>
</evidence>
<feature type="domain" description="UspA" evidence="2">
    <location>
        <begin position="235"/>
        <end position="380"/>
    </location>
</feature>
<evidence type="ECO:0000259" key="2">
    <source>
        <dbReference type="Pfam" id="PF00582"/>
    </source>
</evidence>